<dbReference type="KEGG" id="hai:109393429"/>
<evidence type="ECO:0000256" key="2">
    <source>
        <dbReference type="ARBA" id="ARBA00022490"/>
    </source>
</evidence>
<proteinExistence type="predicted"/>
<feature type="region of interest" description="Disordered" evidence="3">
    <location>
        <begin position="85"/>
        <end position="107"/>
    </location>
</feature>
<reference evidence="6" key="1">
    <citation type="submission" date="2025-08" db="UniProtKB">
        <authorList>
            <consortium name="RefSeq"/>
        </authorList>
    </citation>
    <scope>IDENTIFICATION</scope>
    <source>
        <tissue evidence="6">Muscle</tissue>
    </source>
</reference>
<dbReference type="SUPFAM" id="SSF52490">
    <property type="entry name" value="Tubulin nucleotide-binding domain-like"/>
    <property type="match status" value="1"/>
</dbReference>
<dbReference type="Gene3D" id="3.40.50.1440">
    <property type="entry name" value="Tubulin/FtsZ, GTPase domain"/>
    <property type="match status" value="1"/>
</dbReference>
<evidence type="ECO:0000259" key="4">
    <source>
        <dbReference type="Pfam" id="PF10644"/>
    </source>
</evidence>
<dbReference type="Pfam" id="PF10644">
    <property type="entry name" value="Misat_Tub_SegII"/>
    <property type="match status" value="1"/>
</dbReference>
<sequence>MAGGAREVLTLQLGHFAGFVGAHWWNQQDAALREATDAKETPGELCPDVLYRTGRTLHGLETYTPRLILMDLKGEAVAGVSQCPLSPSRASGISSTHSLQDSPTLLG</sequence>
<dbReference type="InterPro" id="IPR019605">
    <property type="entry name" value="Misato_II_tubulin-like"/>
</dbReference>
<organism evidence="5 6">
    <name type="scientific">Hipposideros armiger</name>
    <name type="common">Great Himalayan leaf-nosed bat</name>
    <dbReference type="NCBI Taxonomy" id="186990"/>
    <lineage>
        <taxon>Eukaryota</taxon>
        <taxon>Metazoa</taxon>
        <taxon>Chordata</taxon>
        <taxon>Craniata</taxon>
        <taxon>Vertebrata</taxon>
        <taxon>Euteleostomi</taxon>
        <taxon>Mammalia</taxon>
        <taxon>Eutheria</taxon>
        <taxon>Laurasiatheria</taxon>
        <taxon>Chiroptera</taxon>
        <taxon>Yinpterochiroptera</taxon>
        <taxon>Rhinolophoidea</taxon>
        <taxon>Hipposideridae</taxon>
        <taxon>Hipposideros</taxon>
    </lineage>
</organism>
<dbReference type="InterPro" id="IPR049942">
    <property type="entry name" value="DML1/Misato"/>
</dbReference>
<dbReference type="RefSeq" id="XP_019518159.1">
    <property type="nucleotide sequence ID" value="XM_019662614.1"/>
</dbReference>
<gene>
    <name evidence="6" type="primary">MSTO1</name>
</gene>
<dbReference type="AlphaFoldDB" id="A0A8B7SZC7"/>
<name>A0A8B7SZC7_HIPAR</name>
<keyword evidence="2" id="KW-0963">Cytoplasm</keyword>
<dbReference type="InterPro" id="IPR036525">
    <property type="entry name" value="Tubulin/FtsZ_GTPase_sf"/>
</dbReference>
<evidence type="ECO:0000313" key="5">
    <source>
        <dbReference type="Proteomes" id="UP000694851"/>
    </source>
</evidence>
<dbReference type="GO" id="GO:0007005">
    <property type="term" value="P:mitochondrion organization"/>
    <property type="evidence" value="ECO:0007669"/>
    <property type="project" value="InterPro"/>
</dbReference>
<dbReference type="GO" id="GO:0005739">
    <property type="term" value="C:mitochondrion"/>
    <property type="evidence" value="ECO:0007669"/>
    <property type="project" value="TreeGrafter"/>
</dbReference>
<dbReference type="GeneID" id="109393429"/>
<evidence type="ECO:0000256" key="3">
    <source>
        <dbReference type="SAM" id="MobiDB-lite"/>
    </source>
</evidence>
<dbReference type="OrthoDB" id="271881at2759"/>
<comment type="subcellular location">
    <subcellularLocation>
        <location evidence="1">Cytoplasm</location>
    </subcellularLocation>
</comment>
<keyword evidence="5" id="KW-1185">Reference proteome</keyword>
<dbReference type="CTD" id="55154"/>
<evidence type="ECO:0000256" key="1">
    <source>
        <dbReference type="ARBA" id="ARBA00004496"/>
    </source>
</evidence>
<feature type="domain" description="Misato Segment II tubulin-like" evidence="4">
    <location>
        <begin position="6"/>
        <end position="76"/>
    </location>
</feature>
<protein>
    <submittedName>
        <fullName evidence="6">Protein misato homolog 1</fullName>
    </submittedName>
</protein>
<accession>A0A8B7SZC7</accession>
<evidence type="ECO:0000313" key="6">
    <source>
        <dbReference type="RefSeq" id="XP_019518159.1"/>
    </source>
</evidence>
<dbReference type="PANTHER" id="PTHR13391:SF0">
    <property type="entry name" value="PROTEIN MISATO HOMOLOG 1"/>
    <property type="match status" value="1"/>
</dbReference>
<dbReference type="PANTHER" id="PTHR13391">
    <property type="entry name" value="MITOCHONDRIAL DISTRIBUTION REGULATOR MISATO"/>
    <property type="match status" value="1"/>
</dbReference>
<dbReference type="Proteomes" id="UP000694851">
    <property type="component" value="Unplaced"/>
</dbReference>